<keyword evidence="2" id="KW-1185">Reference proteome</keyword>
<dbReference type="Pfam" id="PF08238">
    <property type="entry name" value="Sel1"/>
    <property type="match status" value="4"/>
</dbReference>
<evidence type="ECO:0000313" key="2">
    <source>
        <dbReference type="Proteomes" id="UP001254564"/>
    </source>
</evidence>
<dbReference type="SMART" id="SM00671">
    <property type="entry name" value="SEL1"/>
    <property type="match status" value="3"/>
</dbReference>
<accession>A0ABU1H9X2</accession>
<protein>
    <submittedName>
        <fullName evidence="1">Tetratricopeptide repeat protein</fullName>
    </submittedName>
</protein>
<name>A0ABU1H9X2_9GAMM</name>
<comment type="caution">
    <text evidence="1">The sequence shown here is derived from an EMBL/GenBank/DDBJ whole genome shotgun (WGS) entry which is preliminary data.</text>
</comment>
<gene>
    <name evidence="1" type="ORF">QC823_15900</name>
</gene>
<reference evidence="1 2" key="1">
    <citation type="submission" date="2023-04" db="EMBL/GenBank/DDBJ databases">
        <title>A long-awaited taxogenomic arrangement of the family Halomonadaceae.</title>
        <authorList>
            <person name="De La Haba R."/>
            <person name="Chuvochina M."/>
            <person name="Wittouck S."/>
            <person name="Arahal D.R."/>
            <person name="Sanchez-Porro C."/>
            <person name="Hugenholtz P."/>
            <person name="Ventosa A."/>
        </authorList>
    </citation>
    <scope>NUCLEOTIDE SEQUENCE [LARGE SCALE GENOMIC DNA]</scope>
    <source>
        <strain evidence="1 2">DSM 21020</strain>
    </source>
</reference>
<dbReference type="InterPro" id="IPR011990">
    <property type="entry name" value="TPR-like_helical_dom_sf"/>
</dbReference>
<evidence type="ECO:0000313" key="1">
    <source>
        <dbReference type="EMBL" id="MDR5900447.1"/>
    </source>
</evidence>
<dbReference type="SUPFAM" id="SSF81901">
    <property type="entry name" value="HCP-like"/>
    <property type="match status" value="1"/>
</dbReference>
<dbReference type="Proteomes" id="UP001254564">
    <property type="component" value="Unassembled WGS sequence"/>
</dbReference>
<proteinExistence type="predicted"/>
<dbReference type="InterPro" id="IPR052945">
    <property type="entry name" value="Mitotic_Regulator"/>
</dbReference>
<dbReference type="InterPro" id="IPR006597">
    <property type="entry name" value="Sel1-like"/>
</dbReference>
<organism evidence="1 2">
    <name type="scientific">Vreelandella vilamensis</name>
    <dbReference type="NCBI Taxonomy" id="531309"/>
    <lineage>
        <taxon>Bacteria</taxon>
        <taxon>Pseudomonadati</taxon>
        <taxon>Pseudomonadota</taxon>
        <taxon>Gammaproteobacteria</taxon>
        <taxon>Oceanospirillales</taxon>
        <taxon>Halomonadaceae</taxon>
        <taxon>Vreelandella</taxon>
    </lineage>
</organism>
<dbReference type="PANTHER" id="PTHR43628">
    <property type="entry name" value="ACTIVATOR OF C KINASE PROTEIN 1-RELATED"/>
    <property type="match status" value="1"/>
</dbReference>
<dbReference type="RefSeq" id="WP_309657322.1">
    <property type="nucleotide sequence ID" value="NZ_JARWAN010000046.1"/>
</dbReference>
<dbReference type="PANTHER" id="PTHR43628:SF1">
    <property type="entry name" value="CHITIN SYNTHASE REGULATORY FACTOR 2-RELATED"/>
    <property type="match status" value="1"/>
</dbReference>
<dbReference type="Gene3D" id="1.25.40.10">
    <property type="entry name" value="Tetratricopeptide repeat domain"/>
    <property type="match status" value="1"/>
</dbReference>
<dbReference type="EMBL" id="JARWAN010000046">
    <property type="protein sequence ID" value="MDR5900447.1"/>
    <property type="molecule type" value="Genomic_DNA"/>
</dbReference>
<sequence length="204" mass="22782">MKFFIRILLCLTTMWGSSVLGQSLDEGLDAARRGDYATALENWRPLAELGFPSAQSNLGVMYQNGQGVPQNYRKAVSWYRLAAEQGDTTAQTNLGAMYENGRVVPQNHRKAVSLYRLAAEKGFAYAQNNLGVMYWGGSGVARNPVMSYMLIILAAAQGNESAQKSRDLMIEALPRDQIDEAQRMATEWRIDTPLPKHDDFTTWP</sequence>